<dbReference type="GO" id="GO:0005524">
    <property type="term" value="F:ATP binding"/>
    <property type="evidence" value="ECO:0007669"/>
    <property type="project" value="UniProtKB-KW"/>
</dbReference>
<name>A0A6C0I997_9ZZZZ</name>
<dbReference type="InterPro" id="IPR003593">
    <property type="entry name" value="AAA+_ATPase"/>
</dbReference>
<comment type="subcellular location">
    <subcellularLocation>
        <location evidence="1">Cell membrane</location>
        <topology evidence="1">Multi-pass membrane protein</topology>
    </subcellularLocation>
</comment>
<dbReference type="InterPro" id="IPR017871">
    <property type="entry name" value="ABC_transporter-like_CS"/>
</dbReference>
<keyword evidence="5" id="KW-0547">Nucleotide-binding</keyword>
<dbReference type="GO" id="GO:0015421">
    <property type="term" value="F:ABC-type oligopeptide transporter activity"/>
    <property type="evidence" value="ECO:0007669"/>
    <property type="project" value="TreeGrafter"/>
</dbReference>
<evidence type="ECO:0000256" key="5">
    <source>
        <dbReference type="ARBA" id="ARBA00022741"/>
    </source>
</evidence>
<dbReference type="PROSITE" id="PS50893">
    <property type="entry name" value="ABC_TRANSPORTER_2"/>
    <property type="match status" value="1"/>
</dbReference>
<evidence type="ECO:0000313" key="12">
    <source>
        <dbReference type="EMBL" id="QHT89339.1"/>
    </source>
</evidence>
<dbReference type="PROSITE" id="PS50929">
    <property type="entry name" value="ABC_TM1F"/>
    <property type="match status" value="1"/>
</dbReference>
<dbReference type="SUPFAM" id="SSF90123">
    <property type="entry name" value="ABC transporter transmembrane region"/>
    <property type="match status" value="1"/>
</dbReference>
<evidence type="ECO:0000256" key="7">
    <source>
        <dbReference type="ARBA" id="ARBA00022989"/>
    </source>
</evidence>
<protein>
    <recommendedName>
        <fullName evidence="13">ABC transporter domain-containing protein</fullName>
    </recommendedName>
</protein>
<dbReference type="PANTHER" id="PTHR43394:SF1">
    <property type="entry name" value="ATP-BINDING CASSETTE SUB-FAMILY B MEMBER 10, MITOCHONDRIAL"/>
    <property type="match status" value="1"/>
</dbReference>
<evidence type="ECO:0000256" key="2">
    <source>
        <dbReference type="ARBA" id="ARBA00022448"/>
    </source>
</evidence>
<dbReference type="GO" id="GO:0005886">
    <property type="term" value="C:plasma membrane"/>
    <property type="evidence" value="ECO:0007669"/>
    <property type="project" value="UniProtKB-SubCell"/>
</dbReference>
<keyword evidence="8 9" id="KW-0472">Membrane</keyword>
<dbReference type="PROSITE" id="PS00211">
    <property type="entry name" value="ABC_TRANSPORTER_1"/>
    <property type="match status" value="1"/>
</dbReference>
<evidence type="ECO:0000256" key="1">
    <source>
        <dbReference type="ARBA" id="ARBA00004651"/>
    </source>
</evidence>
<keyword evidence="3" id="KW-1003">Cell membrane</keyword>
<dbReference type="Gene3D" id="3.40.50.300">
    <property type="entry name" value="P-loop containing nucleotide triphosphate hydrolases"/>
    <property type="match status" value="1"/>
</dbReference>
<dbReference type="Pfam" id="PF00005">
    <property type="entry name" value="ABC_tran"/>
    <property type="match status" value="1"/>
</dbReference>
<dbReference type="AlphaFoldDB" id="A0A6C0I997"/>
<evidence type="ECO:0000259" key="10">
    <source>
        <dbReference type="PROSITE" id="PS50893"/>
    </source>
</evidence>
<evidence type="ECO:0000256" key="9">
    <source>
        <dbReference type="SAM" id="Phobius"/>
    </source>
</evidence>
<dbReference type="GO" id="GO:0016887">
    <property type="term" value="F:ATP hydrolysis activity"/>
    <property type="evidence" value="ECO:0007669"/>
    <property type="project" value="InterPro"/>
</dbReference>
<keyword evidence="6" id="KW-0067">ATP-binding</keyword>
<evidence type="ECO:0000256" key="6">
    <source>
        <dbReference type="ARBA" id="ARBA00022840"/>
    </source>
</evidence>
<dbReference type="InterPro" id="IPR027417">
    <property type="entry name" value="P-loop_NTPase"/>
</dbReference>
<dbReference type="InterPro" id="IPR036640">
    <property type="entry name" value="ABC1_TM_sf"/>
</dbReference>
<evidence type="ECO:0008006" key="13">
    <source>
        <dbReference type="Google" id="ProtNLM"/>
    </source>
</evidence>
<evidence type="ECO:0000256" key="4">
    <source>
        <dbReference type="ARBA" id="ARBA00022692"/>
    </source>
</evidence>
<dbReference type="Gene3D" id="1.20.1560.10">
    <property type="entry name" value="ABC transporter type 1, transmembrane domain"/>
    <property type="match status" value="1"/>
</dbReference>
<dbReference type="InterPro" id="IPR003439">
    <property type="entry name" value="ABC_transporter-like_ATP-bd"/>
</dbReference>
<dbReference type="EMBL" id="MN740139">
    <property type="protein sequence ID" value="QHT89339.1"/>
    <property type="molecule type" value="Genomic_DNA"/>
</dbReference>
<evidence type="ECO:0000256" key="8">
    <source>
        <dbReference type="ARBA" id="ARBA00023136"/>
    </source>
</evidence>
<feature type="domain" description="ABC transporter" evidence="10">
    <location>
        <begin position="320"/>
        <end position="544"/>
    </location>
</feature>
<evidence type="ECO:0000256" key="3">
    <source>
        <dbReference type="ARBA" id="ARBA00022475"/>
    </source>
</evidence>
<organism evidence="12">
    <name type="scientific">viral metagenome</name>
    <dbReference type="NCBI Taxonomy" id="1070528"/>
    <lineage>
        <taxon>unclassified sequences</taxon>
        <taxon>metagenomes</taxon>
        <taxon>organismal metagenomes</taxon>
    </lineage>
</organism>
<dbReference type="FunFam" id="3.40.50.300:FF:000299">
    <property type="entry name" value="ABC transporter ATP-binding protein/permease"/>
    <property type="match status" value="1"/>
</dbReference>
<reference evidence="12" key="1">
    <citation type="journal article" date="2020" name="Nature">
        <title>Giant virus diversity and host interactions through global metagenomics.</title>
        <authorList>
            <person name="Schulz F."/>
            <person name="Roux S."/>
            <person name="Paez-Espino D."/>
            <person name="Jungbluth S."/>
            <person name="Walsh D.A."/>
            <person name="Denef V.J."/>
            <person name="McMahon K.D."/>
            <person name="Konstantinidis K.T."/>
            <person name="Eloe-Fadrosh E.A."/>
            <person name="Kyrpides N.C."/>
            <person name="Woyke T."/>
        </authorList>
    </citation>
    <scope>NUCLEOTIDE SEQUENCE</scope>
    <source>
        <strain evidence="12">GVMAG-M-3300023184-60</strain>
    </source>
</reference>
<feature type="domain" description="ABC transmembrane type-1" evidence="11">
    <location>
        <begin position="52"/>
        <end position="255"/>
    </location>
</feature>
<feature type="transmembrane region" description="Helical" evidence="9">
    <location>
        <begin position="51"/>
        <end position="73"/>
    </location>
</feature>
<keyword evidence="7 9" id="KW-1133">Transmembrane helix</keyword>
<keyword evidence="2" id="KW-0813">Transport</keyword>
<dbReference type="SUPFAM" id="SSF52540">
    <property type="entry name" value="P-loop containing nucleoside triphosphate hydrolases"/>
    <property type="match status" value="1"/>
</dbReference>
<sequence>MIRRYIELCGNDIKYSILGLICGCVGSYYNVNANEHTSRMMLGDFSKERMYLLFYSNLISMIAISLRGGLFVYSQKCMNHQLRCIVYRKILNQPLKFYETEPVSSLLERVNNDARVVSDIISLNTNVLSRSIIEVSITFWLLTNISWKLTAIALVLIPINYLISECYNIIHKKIMTNHEELNKELNTYTHETISHISVLKTYANELRSLNKYNEISDKIAHYNSKECLLYGSNLLIVSNIPTITTILIILSANYLNTIEGLTIFILHNQGLYSTIKTIFDMKNEFIKCKEPYARITAILDAPEYTSGYYIPRNNILLGNISFNSLSFKYENSTEQILSDFNFKINRGDKIAIVGASGCGKSTLAKLLVNTLSPVGGSITIDDVNISDYDSVWLKKHVGYVAQDSVLFSDTIANNISYGLDNVSEVSEEDIIEAAKNANAHEFISKLPNKYQTKLEGTELSSLSGGQKQRISIARALIRKPQIIIFDEATSALDPYCEELVQQTIKECFRNQNSTMIIIAHRRSALEIADKIYELNGSQLILASI</sequence>
<dbReference type="InterPro" id="IPR011527">
    <property type="entry name" value="ABC1_TM_dom"/>
</dbReference>
<feature type="transmembrane region" description="Helical" evidence="9">
    <location>
        <begin position="12"/>
        <end position="31"/>
    </location>
</feature>
<keyword evidence="4 9" id="KW-0812">Transmembrane</keyword>
<accession>A0A6C0I997</accession>
<dbReference type="PANTHER" id="PTHR43394">
    <property type="entry name" value="ATP-DEPENDENT PERMEASE MDL1, MITOCHONDRIAL"/>
    <property type="match status" value="1"/>
</dbReference>
<proteinExistence type="predicted"/>
<dbReference type="InterPro" id="IPR039421">
    <property type="entry name" value="Type_1_exporter"/>
</dbReference>
<dbReference type="SMART" id="SM00382">
    <property type="entry name" value="AAA"/>
    <property type="match status" value="1"/>
</dbReference>
<evidence type="ECO:0000259" key="11">
    <source>
        <dbReference type="PROSITE" id="PS50929"/>
    </source>
</evidence>
<dbReference type="Pfam" id="PF00664">
    <property type="entry name" value="ABC_membrane"/>
    <property type="match status" value="1"/>
</dbReference>